<feature type="region of interest" description="Disordered" evidence="1">
    <location>
        <begin position="1"/>
        <end position="95"/>
    </location>
</feature>
<protein>
    <submittedName>
        <fullName evidence="2">Uncharacterized protein</fullName>
    </submittedName>
</protein>
<evidence type="ECO:0000313" key="3">
    <source>
        <dbReference type="Proteomes" id="UP000001307"/>
    </source>
</evidence>
<dbReference type="AlphaFoldDB" id="E4XXS5"/>
<evidence type="ECO:0000256" key="1">
    <source>
        <dbReference type="SAM" id="MobiDB-lite"/>
    </source>
</evidence>
<feature type="compositionally biased region" description="Basic residues" evidence="1">
    <location>
        <begin position="1"/>
        <end position="16"/>
    </location>
</feature>
<evidence type="ECO:0000313" key="2">
    <source>
        <dbReference type="EMBL" id="CBY25159.1"/>
    </source>
</evidence>
<dbReference type="InParanoid" id="E4XXS5"/>
<feature type="region of interest" description="Disordered" evidence="1">
    <location>
        <begin position="296"/>
        <end position="324"/>
    </location>
</feature>
<reference evidence="2" key="1">
    <citation type="journal article" date="2010" name="Science">
        <title>Plasticity of animal genome architecture unmasked by rapid evolution of a pelagic tunicate.</title>
        <authorList>
            <person name="Denoeud F."/>
            <person name="Henriet S."/>
            <person name="Mungpakdee S."/>
            <person name="Aury J.M."/>
            <person name="Da Silva C."/>
            <person name="Brinkmann H."/>
            <person name="Mikhaleva J."/>
            <person name="Olsen L.C."/>
            <person name="Jubin C."/>
            <person name="Canestro C."/>
            <person name="Bouquet J.M."/>
            <person name="Danks G."/>
            <person name="Poulain J."/>
            <person name="Campsteijn C."/>
            <person name="Adamski M."/>
            <person name="Cross I."/>
            <person name="Yadetie F."/>
            <person name="Muffato M."/>
            <person name="Louis A."/>
            <person name="Butcher S."/>
            <person name="Tsagkogeorga G."/>
            <person name="Konrad A."/>
            <person name="Singh S."/>
            <person name="Jensen M.F."/>
            <person name="Cong E.H."/>
            <person name="Eikeseth-Otteraa H."/>
            <person name="Noel B."/>
            <person name="Anthouard V."/>
            <person name="Porcel B.M."/>
            <person name="Kachouri-Lafond R."/>
            <person name="Nishino A."/>
            <person name="Ugolini M."/>
            <person name="Chourrout P."/>
            <person name="Nishida H."/>
            <person name="Aasland R."/>
            <person name="Huzurbazar S."/>
            <person name="Westhof E."/>
            <person name="Delsuc F."/>
            <person name="Lehrach H."/>
            <person name="Reinhardt R."/>
            <person name="Weissenbach J."/>
            <person name="Roy S.W."/>
            <person name="Artiguenave F."/>
            <person name="Postlethwait J.H."/>
            <person name="Manak J.R."/>
            <person name="Thompson E.M."/>
            <person name="Jaillon O."/>
            <person name="Du Pasquier L."/>
            <person name="Boudinot P."/>
            <person name="Liberles D.A."/>
            <person name="Volff J.N."/>
            <person name="Philippe H."/>
            <person name="Lenhard B."/>
            <person name="Roest Crollius H."/>
            <person name="Wincker P."/>
            <person name="Chourrout D."/>
        </authorList>
    </citation>
    <scope>NUCLEOTIDE SEQUENCE [LARGE SCALE GENOMIC DNA]</scope>
</reference>
<gene>
    <name evidence="2" type="ORF">GSOID_T00007473001</name>
</gene>
<organism evidence="2">
    <name type="scientific">Oikopleura dioica</name>
    <name type="common">Tunicate</name>
    <dbReference type="NCBI Taxonomy" id="34765"/>
    <lineage>
        <taxon>Eukaryota</taxon>
        <taxon>Metazoa</taxon>
        <taxon>Chordata</taxon>
        <taxon>Tunicata</taxon>
        <taxon>Appendicularia</taxon>
        <taxon>Copelata</taxon>
        <taxon>Oikopleuridae</taxon>
        <taxon>Oikopleura</taxon>
    </lineage>
</organism>
<keyword evidence="3" id="KW-1185">Reference proteome</keyword>
<sequence length="324" mass="35949">MPLGQKKTKRQFKPKKKESQVEVKIEPEPEFVVNEANDKKKKKGPPEKKQRMKPQREIIQTKSVFSAEGVERRGYGGKSGFGSGGGGGGGGGVRRIIGEDFQARAPLVSRDRKVWTKTEIKEEEELAEKALKDLYLEDKMASYDKKLFSEKDYMPVQVGFPLKEINKIRKEEGGESEIVDQEFLEALKSGNSDQIFLFQMSDLPIVPRSAGEDDYDPNEEVYLGDLNVEELSSGLARVSMDVGEMKMNVVPGSDPHCFTEVARMTASSYQLVGQVAKKYVISPDFEHLLGRTSCEMSEQVPEQVNGSADTASAPPSAVKTEPGF</sequence>
<dbReference type="Proteomes" id="UP000001307">
    <property type="component" value="Unassembled WGS sequence"/>
</dbReference>
<feature type="compositionally biased region" description="Basic and acidic residues" evidence="1">
    <location>
        <begin position="17"/>
        <end position="27"/>
    </location>
</feature>
<dbReference type="OrthoDB" id="10429831at2759"/>
<name>E4XXS5_OIKDI</name>
<feature type="compositionally biased region" description="Gly residues" evidence="1">
    <location>
        <begin position="76"/>
        <end position="93"/>
    </location>
</feature>
<feature type="compositionally biased region" description="Polar residues" evidence="1">
    <location>
        <begin position="296"/>
        <end position="310"/>
    </location>
</feature>
<proteinExistence type="predicted"/>
<accession>E4XXS5</accession>
<dbReference type="EMBL" id="FN653291">
    <property type="protein sequence ID" value="CBY25159.1"/>
    <property type="molecule type" value="Genomic_DNA"/>
</dbReference>